<feature type="compositionally biased region" description="Basic and acidic residues" evidence="1">
    <location>
        <begin position="109"/>
        <end position="123"/>
    </location>
</feature>
<protein>
    <submittedName>
        <fullName evidence="2">Uncharacterized protein</fullName>
    </submittedName>
</protein>
<comment type="caution">
    <text evidence="2">The sequence shown here is derived from an EMBL/GenBank/DDBJ whole genome shotgun (WGS) entry which is preliminary data.</text>
</comment>
<feature type="region of interest" description="Disordered" evidence="1">
    <location>
        <begin position="81"/>
        <end position="124"/>
    </location>
</feature>
<sequence>MLCRALPRTLALGGARSPALLSLATARKEARVGHRKPQVCPGSARLPSHRCLSSGLCVGCRDPGGYANDPQVKEWMKELQQDFHHQPQESSVGVKTEAGKESQEEDVVDDKTDEGKKRQDKSKGTGVWSQLVADKYQRLESHTQIIYDYDEEILRRDAGLVEEKVKPEKIKLQREDRVFYDVRIFSQDHAAPRVSSVTLTIEDQVIAAHECS</sequence>
<reference evidence="2" key="1">
    <citation type="submission" date="2020-07" db="EMBL/GenBank/DDBJ databases">
        <title>The High-quality genome of the commercially important snow crab, Chionoecetes opilio.</title>
        <authorList>
            <person name="Jeong J.-H."/>
            <person name="Ryu S."/>
        </authorList>
    </citation>
    <scope>NUCLEOTIDE SEQUENCE</scope>
    <source>
        <strain evidence="2">MADBK_172401_WGS</strain>
        <tissue evidence="2">Digestive gland</tissue>
    </source>
</reference>
<evidence type="ECO:0000313" key="2">
    <source>
        <dbReference type="EMBL" id="KAG0721446.1"/>
    </source>
</evidence>
<evidence type="ECO:0000256" key="1">
    <source>
        <dbReference type="SAM" id="MobiDB-lite"/>
    </source>
</evidence>
<dbReference type="EMBL" id="JACEEZ010011145">
    <property type="protein sequence ID" value="KAG0721446.1"/>
    <property type="molecule type" value="Genomic_DNA"/>
</dbReference>
<accession>A0A8J4YD02</accession>
<keyword evidence="3" id="KW-1185">Reference proteome</keyword>
<dbReference type="AlphaFoldDB" id="A0A8J4YD02"/>
<dbReference type="Proteomes" id="UP000770661">
    <property type="component" value="Unassembled WGS sequence"/>
</dbReference>
<organism evidence="2 3">
    <name type="scientific">Chionoecetes opilio</name>
    <name type="common">Atlantic snow crab</name>
    <name type="synonym">Cancer opilio</name>
    <dbReference type="NCBI Taxonomy" id="41210"/>
    <lineage>
        <taxon>Eukaryota</taxon>
        <taxon>Metazoa</taxon>
        <taxon>Ecdysozoa</taxon>
        <taxon>Arthropoda</taxon>
        <taxon>Crustacea</taxon>
        <taxon>Multicrustacea</taxon>
        <taxon>Malacostraca</taxon>
        <taxon>Eumalacostraca</taxon>
        <taxon>Eucarida</taxon>
        <taxon>Decapoda</taxon>
        <taxon>Pleocyemata</taxon>
        <taxon>Brachyura</taxon>
        <taxon>Eubrachyura</taxon>
        <taxon>Majoidea</taxon>
        <taxon>Majidae</taxon>
        <taxon>Chionoecetes</taxon>
    </lineage>
</organism>
<evidence type="ECO:0000313" key="3">
    <source>
        <dbReference type="Proteomes" id="UP000770661"/>
    </source>
</evidence>
<gene>
    <name evidence="2" type="ORF">GWK47_046462</name>
</gene>
<proteinExistence type="predicted"/>
<name>A0A8J4YD02_CHIOP</name>